<dbReference type="GO" id="GO:0030435">
    <property type="term" value="P:sporulation resulting in formation of a cellular spore"/>
    <property type="evidence" value="ECO:0007669"/>
    <property type="project" value="InterPro"/>
</dbReference>
<feature type="domain" description="Spore coat protein X/V" evidence="1">
    <location>
        <begin position="126"/>
        <end position="183"/>
    </location>
</feature>
<protein>
    <recommendedName>
        <fullName evidence="1">Spore coat protein X/V domain-containing protein</fullName>
    </recommendedName>
</protein>
<reference evidence="2" key="1">
    <citation type="submission" date="2021-03" db="EMBL/GenBank/DDBJ databases">
        <title>Antimicrobial resistance genes in bacteria isolated from Japanese honey, and their potential for conferring macrolide and lincosamide resistance in the American foulbrood pathogen Paenibacillus larvae.</title>
        <authorList>
            <person name="Okamoto M."/>
            <person name="Kumagai M."/>
            <person name="Kanamori H."/>
            <person name="Takamatsu D."/>
        </authorList>
    </citation>
    <scope>NUCLEOTIDE SEQUENCE</scope>
    <source>
        <strain evidence="2">J27TS8</strain>
    </source>
</reference>
<dbReference type="AlphaFoldDB" id="A0A920BU10"/>
<evidence type="ECO:0000313" key="2">
    <source>
        <dbReference type="EMBL" id="GIN62136.1"/>
    </source>
</evidence>
<name>A0A920BU10_9BACI</name>
<gene>
    <name evidence="2" type="ORF">J27TS8_21290</name>
</gene>
<evidence type="ECO:0000313" key="3">
    <source>
        <dbReference type="Proteomes" id="UP000682111"/>
    </source>
</evidence>
<dbReference type="EMBL" id="BORC01000003">
    <property type="protein sequence ID" value="GIN62136.1"/>
    <property type="molecule type" value="Genomic_DNA"/>
</dbReference>
<dbReference type="OrthoDB" id="2376847at2"/>
<organism evidence="2 3">
    <name type="scientific">Robertmurraya siralis</name>
    <dbReference type="NCBI Taxonomy" id="77777"/>
    <lineage>
        <taxon>Bacteria</taxon>
        <taxon>Bacillati</taxon>
        <taxon>Bacillota</taxon>
        <taxon>Bacilli</taxon>
        <taxon>Bacillales</taxon>
        <taxon>Bacillaceae</taxon>
        <taxon>Robertmurraya</taxon>
    </lineage>
</organism>
<proteinExistence type="predicted"/>
<dbReference type="Proteomes" id="UP000682111">
    <property type="component" value="Unassembled WGS sequence"/>
</dbReference>
<sequence length="184" mass="20774">MLGERTEYARDVRDDRYDHRYHKKSCNKCGYDTCQCGVGGDFKKWNALDPTSHFPSSNYDDNQVLQNFDQISDIEQRSNEKIIIKDSCDIKVTTTDTQVAVSLQVAIQIAIAIVINITIADSEQAEAVTQDLLQFSSMQQVNRQTICIENSRDIEVTTTDTDVAISIQLLLQLLLALLVQIDIL</sequence>
<comment type="caution">
    <text evidence="2">The sequence shown here is derived from an EMBL/GenBank/DDBJ whole genome shotgun (WGS) entry which is preliminary data.</text>
</comment>
<dbReference type="RefSeq" id="WP_095311488.1">
    <property type="nucleotide sequence ID" value="NZ_BORC01000003.1"/>
</dbReference>
<evidence type="ECO:0000259" key="1">
    <source>
        <dbReference type="Pfam" id="PF07552"/>
    </source>
</evidence>
<dbReference type="InterPro" id="IPR011428">
    <property type="entry name" value="Spore_coat_X/V"/>
</dbReference>
<feature type="domain" description="Spore coat protein X/V" evidence="1">
    <location>
        <begin position="63"/>
        <end position="119"/>
    </location>
</feature>
<dbReference type="Pfam" id="PF07552">
    <property type="entry name" value="Coat_X"/>
    <property type="match status" value="2"/>
</dbReference>
<dbReference type="GO" id="GO:0031160">
    <property type="term" value="C:spore wall"/>
    <property type="evidence" value="ECO:0007669"/>
    <property type="project" value="InterPro"/>
</dbReference>
<keyword evidence="3" id="KW-1185">Reference proteome</keyword>
<accession>A0A920BU10</accession>